<proteinExistence type="predicted"/>
<dbReference type="RefSeq" id="WP_243917027.1">
    <property type="nucleotide sequence ID" value="NZ_JALHLG010000001.1"/>
</dbReference>
<protein>
    <submittedName>
        <fullName evidence="3">Uncharacterized protein</fullName>
    </submittedName>
</protein>
<feature type="region of interest" description="Disordered" evidence="1">
    <location>
        <begin position="179"/>
        <end position="211"/>
    </location>
</feature>
<keyword evidence="2" id="KW-0732">Signal</keyword>
<evidence type="ECO:0000313" key="3">
    <source>
        <dbReference type="EMBL" id="MCJ2185326.1"/>
    </source>
</evidence>
<evidence type="ECO:0000256" key="1">
    <source>
        <dbReference type="SAM" id="MobiDB-lite"/>
    </source>
</evidence>
<comment type="caution">
    <text evidence="3">The sequence shown here is derived from an EMBL/GenBank/DDBJ whole genome shotgun (WGS) entry which is preliminary data.</text>
</comment>
<feature type="chain" id="PRO_5045488045" evidence="2">
    <location>
        <begin position="22"/>
        <end position="211"/>
    </location>
</feature>
<accession>A0ABT0BKG3</accession>
<feature type="signal peptide" evidence="2">
    <location>
        <begin position="1"/>
        <end position="21"/>
    </location>
</feature>
<keyword evidence="4" id="KW-1185">Reference proteome</keyword>
<gene>
    <name evidence="3" type="ORF">MTR66_00690</name>
</gene>
<sequence>MHRFWVSAAAAASLAASPAFARAQDKPITEREPSAVDVAKTPVDDLNVGRDGEIPPLLIAAQADPYALEGLGKCRQLSAAITGLDAVLGPDIDLPQEERDRISGGRVAKWVVSSFIPFRGLIREISGANSQDRKVSAAIQAGVARRSFLKGVGMTRGCKYPARPATQAVIQARLEELRADDNKDRKKARDKKTEEKEGVTFTSEPVVQPIP</sequence>
<evidence type="ECO:0000256" key="2">
    <source>
        <dbReference type="SAM" id="SignalP"/>
    </source>
</evidence>
<evidence type="ECO:0000313" key="4">
    <source>
        <dbReference type="Proteomes" id="UP001202281"/>
    </source>
</evidence>
<organism evidence="3 4">
    <name type="scientific">Novosphingobium beihaiensis</name>
    <dbReference type="NCBI Taxonomy" id="2930389"/>
    <lineage>
        <taxon>Bacteria</taxon>
        <taxon>Pseudomonadati</taxon>
        <taxon>Pseudomonadota</taxon>
        <taxon>Alphaproteobacteria</taxon>
        <taxon>Sphingomonadales</taxon>
        <taxon>Sphingomonadaceae</taxon>
        <taxon>Novosphingobium</taxon>
    </lineage>
</organism>
<name>A0ABT0BKG3_9SPHN</name>
<dbReference type="EMBL" id="JALHLG010000001">
    <property type="protein sequence ID" value="MCJ2185326.1"/>
    <property type="molecule type" value="Genomic_DNA"/>
</dbReference>
<reference evidence="3 4" key="1">
    <citation type="submission" date="2022-04" db="EMBL/GenBank/DDBJ databases">
        <title>Identification of a novel bacterium isolated from mangrove sediments.</title>
        <authorList>
            <person name="Pan X."/>
        </authorList>
    </citation>
    <scope>NUCLEOTIDE SEQUENCE [LARGE SCALE GENOMIC DNA]</scope>
    <source>
        <strain evidence="3 4">B2638</strain>
    </source>
</reference>
<dbReference type="Proteomes" id="UP001202281">
    <property type="component" value="Unassembled WGS sequence"/>
</dbReference>